<comment type="caution">
    <text evidence="2">The sequence shown here is derived from an EMBL/GenBank/DDBJ whole genome shotgun (WGS) entry which is preliminary data.</text>
</comment>
<dbReference type="InterPro" id="IPR034660">
    <property type="entry name" value="DinB/YfiT-like"/>
</dbReference>
<gene>
    <name evidence="2" type="ORF">CEQ21_02350</name>
</gene>
<dbReference type="Proteomes" id="UP000319837">
    <property type="component" value="Unassembled WGS sequence"/>
</dbReference>
<reference evidence="3" key="1">
    <citation type="submission" date="2018-10" db="EMBL/GenBank/DDBJ databases">
        <title>FDA dAtabase for Regulatory Grade micrObial Sequences (FDA-ARGOS): Supporting development and validation of Infectious Disease Dx tests.</title>
        <authorList>
            <person name="Minogue T."/>
            <person name="Wolcott M."/>
            <person name="Wasieloski L."/>
            <person name="Aguilar W."/>
            <person name="Moore D."/>
            <person name="Tallon L."/>
            <person name="Sadzewicz L."/>
            <person name="Sengamalay N."/>
            <person name="Ott S."/>
            <person name="Godinez A."/>
            <person name="Nagaraj S."/>
            <person name="Vavikolanu K."/>
            <person name="Vyas G."/>
            <person name="Nadendla S."/>
            <person name="George J."/>
            <person name="Sichtig H."/>
        </authorList>
    </citation>
    <scope>NUCLEOTIDE SEQUENCE [LARGE SCALE GENOMIC DNA]</scope>
    <source>
        <strain evidence="3">FDAARGOS_343</strain>
    </source>
</reference>
<accession>A0A553SS34</accession>
<dbReference type="AlphaFoldDB" id="A0A553SS34"/>
<name>A0A553SS34_NIACI</name>
<evidence type="ECO:0000313" key="2">
    <source>
        <dbReference type="EMBL" id="TRZ39807.1"/>
    </source>
</evidence>
<evidence type="ECO:0000259" key="1">
    <source>
        <dbReference type="Pfam" id="PF12867"/>
    </source>
</evidence>
<dbReference type="SUPFAM" id="SSF109854">
    <property type="entry name" value="DinB/YfiT-like putative metalloenzymes"/>
    <property type="match status" value="1"/>
</dbReference>
<dbReference type="Pfam" id="PF12867">
    <property type="entry name" value="DinB_2"/>
    <property type="match status" value="1"/>
</dbReference>
<dbReference type="Gene3D" id="1.20.120.450">
    <property type="entry name" value="dinb family like domain"/>
    <property type="match status" value="1"/>
</dbReference>
<sequence>MEKVIAGINHWIQVLPKEFTSMAVTEVSYRHAPNKWSKKEILGHLCDSAINNLGRFIKVQYEEQPFVVQPYNQVQWVILQNYQERPLQDIITLFQTLNKQIVNVLQNIPPEKLTYLCDIGNNEKKTLEWLIQDYLEHMEHHIYNQILVK</sequence>
<feature type="domain" description="DinB-like" evidence="1">
    <location>
        <begin position="15"/>
        <end position="142"/>
    </location>
</feature>
<dbReference type="EMBL" id="RIBP01000001">
    <property type="protein sequence ID" value="TRZ39807.1"/>
    <property type="molecule type" value="Genomic_DNA"/>
</dbReference>
<organism evidence="2 3">
    <name type="scientific">Niallia circulans</name>
    <name type="common">Bacillus circulans</name>
    <dbReference type="NCBI Taxonomy" id="1397"/>
    <lineage>
        <taxon>Bacteria</taxon>
        <taxon>Bacillati</taxon>
        <taxon>Bacillota</taxon>
        <taxon>Bacilli</taxon>
        <taxon>Bacillales</taxon>
        <taxon>Bacillaceae</taxon>
        <taxon>Niallia</taxon>
    </lineage>
</organism>
<evidence type="ECO:0000313" key="3">
    <source>
        <dbReference type="Proteomes" id="UP000319837"/>
    </source>
</evidence>
<protein>
    <submittedName>
        <fullName evidence="2">DinB family protein</fullName>
    </submittedName>
</protein>
<proteinExistence type="predicted"/>
<dbReference type="InterPro" id="IPR024775">
    <property type="entry name" value="DinB-like"/>
</dbReference>
<dbReference type="RefSeq" id="WP_185763230.1">
    <property type="nucleotide sequence ID" value="NZ_RIBP01000001.1"/>
</dbReference>